<evidence type="ECO:0000313" key="2">
    <source>
        <dbReference type="EMBL" id="XCB27914.1"/>
    </source>
</evidence>
<reference evidence="2" key="1">
    <citation type="submission" date="2023-08" db="EMBL/GenBank/DDBJ databases">
        <authorList>
            <person name="Messyasz A."/>
            <person name="Mannisto M.K."/>
            <person name="Kerkhof L.J."/>
            <person name="Haggblom M."/>
        </authorList>
    </citation>
    <scope>NUCLEOTIDE SEQUENCE</scope>
    <source>
        <strain evidence="2">M8UP23</strain>
    </source>
</reference>
<organism evidence="2">
    <name type="scientific">Tunturiibacter empetritectus</name>
    <dbReference type="NCBI Taxonomy" id="3069691"/>
    <lineage>
        <taxon>Bacteria</taxon>
        <taxon>Pseudomonadati</taxon>
        <taxon>Acidobacteriota</taxon>
        <taxon>Terriglobia</taxon>
        <taxon>Terriglobales</taxon>
        <taxon>Acidobacteriaceae</taxon>
        <taxon>Tunturiibacter</taxon>
    </lineage>
</organism>
<evidence type="ECO:0000256" key="1">
    <source>
        <dbReference type="SAM" id="MobiDB-lite"/>
    </source>
</evidence>
<sequence>MSIQTAYAKFSAPSTAPYKHSDPECRRSVGVRRITALAPKPRSQKVADDPKAKAQEERQRREIAIANTTGIRTLAAIAEAVPVRLMKRDLLFVAERLASVLDDNRLSIIARRYGIKKAKDTDSLGKLFAAYLRRAEESVLGSVLVETTILYMSTRQNPAQVLQEAATLYKVDTDAIALKVKQEFAAKEKSKKPPKAVTKAKKAA</sequence>
<accession>A0AAU7ZHC1</accession>
<feature type="compositionally biased region" description="Basic and acidic residues" evidence="1">
    <location>
        <begin position="45"/>
        <end position="58"/>
    </location>
</feature>
<gene>
    <name evidence="2" type="ORF">RBB75_06220</name>
</gene>
<dbReference type="RefSeq" id="WP_353069912.1">
    <property type="nucleotide sequence ID" value="NZ_CP132932.1"/>
</dbReference>
<feature type="region of interest" description="Disordered" evidence="1">
    <location>
        <begin position="38"/>
        <end position="58"/>
    </location>
</feature>
<dbReference type="AlphaFoldDB" id="A0AAU7ZHC1"/>
<name>A0AAU7ZHC1_9BACT</name>
<dbReference type="EMBL" id="CP132932">
    <property type="protein sequence ID" value="XCB27914.1"/>
    <property type="molecule type" value="Genomic_DNA"/>
</dbReference>
<proteinExistence type="predicted"/>
<feature type="region of interest" description="Disordered" evidence="1">
    <location>
        <begin position="1"/>
        <end position="25"/>
    </location>
</feature>
<protein>
    <submittedName>
        <fullName evidence="2">Uncharacterized protein</fullName>
    </submittedName>
</protein>
<dbReference type="KEGG" id="temp:RBB75_06220"/>
<reference evidence="2" key="2">
    <citation type="journal article" date="2024" name="Environ. Microbiol.">
        <title>Genome analysis and description of Tunturibacter gen. nov. expands the diversity of Terriglobia in tundra soils.</title>
        <authorList>
            <person name="Messyasz A."/>
            <person name="Mannisto M.K."/>
            <person name="Kerkhof L.J."/>
            <person name="Haggblom M.M."/>
        </authorList>
    </citation>
    <scope>NUCLEOTIDE SEQUENCE</scope>
    <source>
        <strain evidence="2">M8UP23</strain>
    </source>
</reference>